<proteinExistence type="inferred from homology"/>
<dbReference type="InterPro" id="IPR045089">
    <property type="entry name" value="PGGT1B-like"/>
</dbReference>
<feature type="domain" description="Prenyltransferase alpha-alpha toroid" evidence="10">
    <location>
        <begin position="43"/>
        <end position="314"/>
    </location>
</feature>
<dbReference type="SUPFAM" id="SSF48239">
    <property type="entry name" value="Terpenoid cyclases/Protein prenyltransferases"/>
    <property type="match status" value="1"/>
</dbReference>
<evidence type="ECO:0000256" key="7">
    <source>
        <dbReference type="ARBA" id="ARBA00022833"/>
    </source>
</evidence>
<evidence type="ECO:0000256" key="6">
    <source>
        <dbReference type="ARBA" id="ARBA00022737"/>
    </source>
</evidence>
<gene>
    <name evidence="11" type="ORF">FOZ62_032328</name>
</gene>
<evidence type="ECO:0000256" key="4">
    <source>
        <dbReference type="ARBA" id="ARBA00022679"/>
    </source>
</evidence>
<dbReference type="PANTHER" id="PTHR11774">
    <property type="entry name" value="GERANYLGERANYL TRANSFERASE TYPE BETA SUBUNIT"/>
    <property type="match status" value="1"/>
</dbReference>
<evidence type="ECO:0000259" key="10">
    <source>
        <dbReference type="Pfam" id="PF00432"/>
    </source>
</evidence>
<reference evidence="11 12" key="1">
    <citation type="submission" date="2020-04" db="EMBL/GenBank/DDBJ databases">
        <title>Perkinsus olseni comparative genomics.</title>
        <authorList>
            <person name="Bogema D.R."/>
        </authorList>
    </citation>
    <scope>NUCLEOTIDE SEQUENCE [LARGE SCALE GENOMIC DNA]</scope>
    <source>
        <strain evidence="11">ATCC PRA-205</strain>
    </source>
</reference>
<dbReference type="Gene3D" id="1.50.10.20">
    <property type="match status" value="1"/>
</dbReference>
<comment type="cofactor">
    <cofactor evidence="1">
        <name>Zn(2+)</name>
        <dbReference type="ChEBI" id="CHEBI:29105"/>
    </cofactor>
</comment>
<name>A0A7J6S4M0_PEROL</name>
<sequence>MPTNPIVTYVDSFLAKGIAAATTDSGAPESSEDFEQGDRNLAVESNLLSGLYWVVSTKQLVSDYTPTETDRLRPVVEKLLKKCYRNGGFASSPPTRTPSVIATTSAMQLATIFGFDLSHQREEIVGWLRALMASEDGVVQSGAAFDEVAGDIRFVYCVVLSLTLLSYQLSDAESQRLARWICRCQTAEGGFGQRPGCEAHAGHTFCAVATLRLLNLTDGFDVDACVKWLKRRVLSNGCNGRPGKPADSCYVFWVMGSLRMLGQIPTHDHWLDTRGLTDFIESCFNEDVGGLAPNPDCPADPFHTHFGLAGLSIALGGGRVRLGTVELELRQLCIEKALVENPTQPYRQWYGPRGERSLPPSGATGVMLECFSYGLCFGLEGIDRRVVLWYVHVKSLERCEECIDRYILLTVIGPLKKRVVISPPGWSTEDDGDSDGVCLNEAFPGGSLCYPGPEVLFELNCLRRYTAVRDDLALALGRVRVLRAMSRGPSKCGIDEESLRGPDAIDIRKMMTNSGRITSAATGVDQEATKDVIHDRGDVSLCSRTYLTGLIYGLSPLSKQLYLAVEVICPEPGRLPT</sequence>
<dbReference type="Pfam" id="PF00432">
    <property type="entry name" value="Prenyltrans"/>
    <property type="match status" value="1"/>
</dbReference>
<keyword evidence="5" id="KW-0479">Metal-binding</keyword>
<dbReference type="PANTHER" id="PTHR11774:SF11">
    <property type="entry name" value="GERANYLGERANYL TRANSFERASE TYPE-2 SUBUNIT BETA"/>
    <property type="match status" value="1"/>
</dbReference>
<dbReference type="Proteomes" id="UP000574390">
    <property type="component" value="Unassembled WGS sequence"/>
</dbReference>
<accession>A0A7J6S4M0</accession>
<comment type="caution">
    <text evidence="11">The sequence shown here is derived from an EMBL/GenBank/DDBJ whole genome shotgun (WGS) entry which is preliminary data.</text>
</comment>
<dbReference type="GO" id="GO:0008318">
    <property type="term" value="F:protein prenyltransferase activity"/>
    <property type="evidence" value="ECO:0007669"/>
    <property type="project" value="InterPro"/>
</dbReference>
<organism evidence="11 12">
    <name type="scientific">Perkinsus olseni</name>
    <name type="common">Perkinsus atlanticus</name>
    <dbReference type="NCBI Taxonomy" id="32597"/>
    <lineage>
        <taxon>Eukaryota</taxon>
        <taxon>Sar</taxon>
        <taxon>Alveolata</taxon>
        <taxon>Perkinsozoa</taxon>
        <taxon>Perkinsea</taxon>
        <taxon>Perkinsida</taxon>
        <taxon>Perkinsidae</taxon>
        <taxon>Perkinsus</taxon>
    </lineage>
</organism>
<evidence type="ECO:0000256" key="2">
    <source>
        <dbReference type="ARBA" id="ARBA00010497"/>
    </source>
</evidence>
<dbReference type="GO" id="GO:0046872">
    <property type="term" value="F:metal ion binding"/>
    <property type="evidence" value="ECO:0007669"/>
    <property type="project" value="UniProtKB-KW"/>
</dbReference>
<keyword evidence="7" id="KW-0862">Zinc</keyword>
<evidence type="ECO:0000256" key="9">
    <source>
        <dbReference type="ARBA" id="ARBA00032766"/>
    </source>
</evidence>
<evidence type="ECO:0000313" key="11">
    <source>
        <dbReference type="EMBL" id="KAF4727884.1"/>
    </source>
</evidence>
<evidence type="ECO:0000256" key="5">
    <source>
        <dbReference type="ARBA" id="ARBA00022723"/>
    </source>
</evidence>
<keyword evidence="4" id="KW-0808">Transferase</keyword>
<evidence type="ECO:0000256" key="1">
    <source>
        <dbReference type="ARBA" id="ARBA00001947"/>
    </source>
</evidence>
<dbReference type="CDD" id="cd02890">
    <property type="entry name" value="PTase"/>
    <property type="match status" value="1"/>
</dbReference>
<dbReference type="InterPro" id="IPR008930">
    <property type="entry name" value="Terpenoid_cyclase/PrenylTrfase"/>
</dbReference>
<protein>
    <recommendedName>
        <fullName evidence="8">Geranylgeranyl transferase type II subunit beta</fullName>
    </recommendedName>
    <alternativeName>
        <fullName evidence="9">Type II protein geranyl-geranyltransferase subunit beta</fullName>
    </alternativeName>
</protein>
<dbReference type="AlphaFoldDB" id="A0A7J6S4M0"/>
<keyword evidence="6" id="KW-0677">Repeat</keyword>
<dbReference type="EMBL" id="JABANM010017365">
    <property type="protein sequence ID" value="KAF4727884.1"/>
    <property type="molecule type" value="Genomic_DNA"/>
</dbReference>
<evidence type="ECO:0000313" key="12">
    <source>
        <dbReference type="Proteomes" id="UP000574390"/>
    </source>
</evidence>
<comment type="similarity">
    <text evidence="2">Belongs to the protein prenyltransferase subunit beta family.</text>
</comment>
<dbReference type="InterPro" id="IPR001330">
    <property type="entry name" value="Prenyltrans"/>
</dbReference>
<evidence type="ECO:0000256" key="3">
    <source>
        <dbReference type="ARBA" id="ARBA00022602"/>
    </source>
</evidence>
<evidence type="ECO:0000256" key="8">
    <source>
        <dbReference type="ARBA" id="ARBA00030816"/>
    </source>
</evidence>
<keyword evidence="3" id="KW-0637">Prenyltransferase</keyword>